<proteinExistence type="predicted"/>
<dbReference type="InterPro" id="IPR009078">
    <property type="entry name" value="Ferritin-like_SF"/>
</dbReference>
<dbReference type="Proteomes" id="UP000241507">
    <property type="component" value="Chromosome"/>
</dbReference>
<evidence type="ECO:0000313" key="3">
    <source>
        <dbReference type="Proteomes" id="UP000241507"/>
    </source>
</evidence>
<dbReference type="OrthoDB" id="9795056at2"/>
<protein>
    <submittedName>
        <fullName evidence="2">Ferritin-like domain-containing protein</fullName>
    </submittedName>
</protein>
<dbReference type="SUPFAM" id="SSF47240">
    <property type="entry name" value="Ferritin-like"/>
    <property type="match status" value="1"/>
</dbReference>
<accession>A0A2R3ZBB7</accession>
<keyword evidence="3" id="KW-1185">Reference proteome</keyword>
<organism evidence="2 3">
    <name type="scientific">Christiangramia fulva</name>
    <dbReference type="NCBI Taxonomy" id="2126553"/>
    <lineage>
        <taxon>Bacteria</taxon>
        <taxon>Pseudomonadati</taxon>
        <taxon>Bacteroidota</taxon>
        <taxon>Flavobacteriia</taxon>
        <taxon>Flavobacteriales</taxon>
        <taxon>Flavobacteriaceae</taxon>
        <taxon>Christiangramia</taxon>
    </lineage>
</organism>
<dbReference type="RefSeq" id="WP_107014324.1">
    <property type="nucleotide sequence ID" value="NZ_CP028136.1"/>
</dbReference>
<evidence type="ECO:0000313" key="2">
    <source>
        <dbReference type="EMBL" id="AVR47557.1"/>
    </source>
</evidence>
<dbReference type="AlphaFoldDB" id="A0A2R3ZBB7"/>
<dbReference type="PANTHER" id="PTHR30565">
    <property type="entry name" value="PROTEIN YCIF"/>
    <property type="match status" value="1"/>
</dbReference>
<gene>
    <name evidence="2" type="ORF">C7S20_18255</name>
</gene>
<name>A0A2R3ZBB7_9FLAO</name>
<dbReference type="PANTHER" id="PTHR30565:SF9">
    <property type="entry name" value="PROTEIN YCIF"/>
    <property type="match status" value="1"/>
</dbReference>
<reference evidence="3" key="1">
    <citation type="submission" date="2018-03" db="EMBL/GenBank/DDBJ databases">
        <title>Gramella fulva sp. nov., isolated from a dry surface of tidal flat.</title>
        <authorList>
            <person name="Hwang S.H."/>
            <person name="Hwang W.M."/>
            <person name="Kang K."/>
            <person name="Ahn T.-Y."/>
        </authorList>
    </citation>
    <scope>NUCLEOTIDE SEQUENCE [LARGE SCALE GENOMIC DNA]</scope>
    <source>
        <strain evidence="3">SH35</strain>
    </source>
</reference>
<sequence>MRNLEDLFEHQLKDLYNAEGQLVNAIPKMASSAHNGDLRKAFEDHLKETRNHIERLREVCKELDIDPKGEECKAMSGIIREGEEFIEKDTDPDVKDAGLIAEAQRVEHYEIAGYGTLVQFAEELGYDDIADKLAETLNEEKIADEKLNNLAKDRMNRKAR</sequence>
<dbReference type="CDD" id="cd07909">
    <property type="entry name" value="YciF"/>
    <property type="match status" value="1"/>
</dbReference>
<evidence type="ECO:0000256" key="1">
    <source>
        <dbReference type="SAM" id="Coils"/>
    </source>
</evidence>
<dbReference type="InterPro" id="IPR010287">
    <property type="entry name" value="DUF892_YciF-like"/>
</dbReference>
<dbReference type="Gene3D" id="1.20.1260.10">
    <property type="match status" value="1"/>
</dbReference>
<dbReference type="InterPro" id="IPR047114">
    <property type="entry name" value="YciF"/>
</dbReference>
<keyword evidence="1" id="KW-0175">Coiled coil</keyword>
<dbReference type="Pfam" id="PF05974">
    <property type="entry name" value="DUF892"/>
    <property type="match status" value="1"/>
</dbReference>
<dbReference type="KEGG" id="grs:C7S20_18255"/>
<feature type="coiled-coil region" evidence="1">
    <location>
        <begin position="39"/>
        <end position="66"/>
    </location>
</feature>
<dbReference type="InterPro" id="IPR012347">
    <property type="entry name" value="Ferritin-like"/>
</dbReference>
<dbReference type="EMBL" id="CP028136">
    <property type="protein sequence ID" value="AVR47557.1"/>
    <property type="molecule type" value="Genomic_DNA"/>
</dbReference>